<organism evidence="8 9">
    <name type="scientific">Nocardia neocaledoniensis</name>
    <dbReference type="NCBI Taxonomy" id="236511"/>
    <lineage>
        <taxon>Bacteria</taxon>
        <taxon>Bacillati</taxon>
        <taxon>Actinomycetota</taxon>
        <taxon>Actinomycetes</taxon>
        <taxon>Mycobacteriales</taxon>
        <taxon>Nocardiaceae</taxon>
        <taxon>Nocardia</taxon>
    </lineage>
</organism>
<dbReference type="Gene3D" id="3.30.559.10">
    <property type="entry name" value="Chloramphenicol acetyltransferase-like domain"/>
    <property type="match status" value="5"/>
</dbReference>
<feature type="domain" description="Carrier" evidence="7">
    <location>
        <begin position="4262"/>
        <end position="4337"/>
    </location>
</feature>
<sequence length="4629" mass="491386">MTRELSTAPTSDSAAVEEFPLSPAQLGMWYAQQLDPTVPLYEAQYIDMRGPLDLDLLVAVSQQVSREFESGLLRLVDTPDGPRQVVDRRVELTMSHLDCSGAADPEAEALRWMRADIAAPIDLLGDRLVLTALIRIAPDRVLWYSRAHHIVVDGFASATALYRVAELYNAALAGREPPPGRAASLRTVHEADLRYRASTRFAADAEYWARRAADMPSRCSLVDAAAPAHALGRQCRAELPTATEERLDAAAARFGVGTPGLAMAALAVYYARATGTEDVVLSLPVSGRTTATLRRSGGMLANVVPLRVRVAGDSTVAELVDAIRVEVSGALRHQQFRHEEIRQGEAGRGFVGPVVNIMLFPTEVDFTDVRTSLHVLSSGPIEDLFVNFYQHGASSPIHVDFTANPDLYDSATLSRHHRRFLTLFEAMIDADPATPVRSLEYFLPDERPLRAGLSGAPAPSPRLLAEVLDDGLRAAGPTATAVVFGDRTLSYGALEQVSGRLAHRLVAAGAGPETPVLVALPRSMESVVAFWGVARSGAAYVPVGVANPTERLATMAAECHAQLGLTTADRVEELPRSVNWIVLQETDVEAEGTADGALPRPMTDNPAYIVFTSGSTGTPKGVVVTHGGIAALAAAVRDAYGADENSRVLHCLNPSFDASLLELLVAFTAGATLVIADPDAVAGAGLAAVIRDSEITHLCSTPAVLTTLPPGALDGVRAVSTGGEACPPEVVARFGPGRALVNSYGPSETTVAATFTPPLRADRHAGLGSPIPGVTLHVLDRHLRPVPAETPGELYIAGPGLARGYASRPGATAQRMIPNPFGAPGERMYRTGDLVRWHAAETAGHASPDRNGADPHSNDEAMASSAPGADRTVSGEVLHVDGARSTGFVLEYLGRSDFQVKLRGMRVEPGEVDAVLAGCPGVEFAVTVVRSGASGRDMLASYVVPVHDEPMSLDGAMLREYCLERLPAHLVPATVTVLDALPLTGNGKVDRRALPEPVAAPAAQRAGATAVEQALCALFAQVLGVPEVSAEASFFALGGDSILSIQLVSMGRAADLIFSARDVFEHPTPAGLAAVVAEPGERQVLRELPGGGVGYVPPTPIVKWLLARPGWRHFAQTMVLALPAGVDRRTLARTLQAVLDRHDMLRLRVIDGDRLEVAAPATIDAATVLDHRSCARLDTPTIDAAITAAVDRLDPASGVALAATWLDLDETDHSAPAHRPGDSRYDTLPVNGDGGRHDTLPGARSEGGPGGHELRGMGRGEPSGDAMRGADQGASRGRLVVAAHHLAVDAVSWRILVADLMTAWSAVAVGNSPQLPPVGTSVRTWAHALAAAAEQPQWRDELDYWCGVLDAPQPRWGRRDLDPARDVGTGLDRWELTLSTETSAQLVRHLPTCLRCGVEEALLAALAAAVSDHHGTSGPALLMLERHGRDETVVPGADLSRTVGWFTSQFPIALDLGDDPYPVAMVAAVKEQLRAIPHGGFGFGLLRYLRSDTAERLAALGEPAVGFNYLGQLANTDPGLPWLPVDVADRLGAAGDAELPANAVLAVDAVTIEDADGPRVHAVCRFPSDVLARDEVTRIARRWADGLTAIARAIAEPGAARLTPSDIALVPVTGAQLVDWQCRYPRLEDVWPLSPLQQGLLFHTRLTAGHPDRYAVQAVFALDGDVDPARLESATAALVRRHPALRTAFVTTADAAVQLVVDEVTVPWRVLDASPDDCSRLAAEELARPFDPERPPLLRFLCVRCGPGDTRLIVTNHHLVLDGWSMPLLFGELLALYDTPSAALPEPVSYERYLSWLHRQDAAAAEAAWSDALTGLAGPTLVTAVRPPRTHDGEPDELRREVPLAPGTAAALDRHRAERGVTLNTVVQTAWALLLAELTGHTDLVFGTTVSGRPPDLPGAERIVGMLVNTVPVRIGLTPDEPVGDLLTRVQREQGALVDRNILGLNEIQAIAGLGPLFDTSMVFESYPMDVEALRAASAQAQLRVRDFHGRDGTHYPLCLAAFAHDGLRLELTCSDRFFDEAEATALARRLARILDQLADPAQPTVAVRGVPGGEVVRVRPRPLRLLPDLIADGLADGRIAVVDNDTTLSYADLDSRSNQLARAIIAAGAGPEDTVLIALPRSADWLLAAWAIAKSGAAFVPVDLDHPADRIATIARGCGARLGITGDDYRNMLSDSVHWLRVDGRAAAADPRTDAASVPTTHTSPVDTATGDRTRTEEASTRVGRRASSADCSTRPVTDADRVRPLHAGHPAYLIHTSGSTGIPKGVMVSHAGLSGLVAGVAERLRTGPGDRLLLCMNPAFDAAILVWLTGCHTGATLVIAAPSATAGDALADTITGTGVTHLVAPPAVLTTLPTAAVAGVRTIVTGGESCPPELVARLGHGRTMLSSYGPAEATVAVTLSAPLSRDDAGDLGVPLPGCGLAVLDRWLRPVPPGAVGELYLMGPGLARGYVGAPARTAERFVADPFGAPGERMYRTGDLVRRTTANRLNYLGRNDSQVKLHGIRVEPGEVDAALLGAPGVALSVTVPRQGPDGKQTLASYVAPVAGAEPSPTALREFLVRRLPRHLVPATVTVLDALPVTGNGKVDVRALPEPRLTAAPYVAPVGAECLVAQAYGAVLGRSEVGADDDFFALGGDSLSATRVAARLGAELGVEVPLRLLFEAPTVHGLAARLGGETALPANALGGPSAGPRPDRIPLAPAQRRMWFVNQYDPDSGAYNIPVVLRLTGRLEVAALRAALTDVVGRHEALRTMYPDHDGVGYQVVVAPEELADHVEPIDVAESELSDAVFDCVSAGFDVASAVPLRVRLFRLAADRHVLAVVVHHISADGYSMGLLARDVMTAYTARVAEDTPQWPSAPVQFADYTLWQRDRLGDPDDPDSLAARQLAYWTETLAGLPDRLELPADRPRPPVASLRAGTVHRVVDARTRAALEQLAATNRCSLFMVLHSALAVLFARLGGTDDVAVGTPVAGRGIAELDEVVGMFVNTVVLRTQVGAAMPFTDLLAHVRRTDLDAFAHTEVPFEQLVDLLDPARSAARHPLVQVMLVFQNLGHTEFTLPDLRVEPVELEQRSLRFDLSVTVGDDGAGGLSARFGYATDLFDASTAARIADRWLRVLRAVVTNPAVPVGDIDLLDGRERTILPGAPLPAVAPPALLPDLLRAAATRNPDGIAIVDGTTELTYRELDRHSNRLARILIRAGAGPERPVVVALTRSAGSVLAVWAVAKTGAPFVPVDPAYPTDRITQILIDSGATLGITSDRPGSGGEAVRWLMLDDPACDGEPAGTSDAPIDPTELRGPTRLANPAYVIFTSGSTGRPKGVVVTHAGLANLVAAQRERLGLNAESRVLHVASPSFDAAVLELLLAVGAAATLVIAGPTAFGGAELGELLARERVTHIALTPSALGSVDTVHHEHLRAIITGGEPCPPELVQRWAAPERLHFNDYGPTEATIWATGTGSLRPGCEITIGTAVPGLVAMVLDERLHPVPDGVVGELYLAGPALARGYHNRPDLTAARFVANPYAAGRPATRRTATRRVSSAVSETSAPAGASASAADPAASAAGPAAHQSAGQPVRSDACGERMYRTGDLVRRRNHVLEYLGRSDLQVKLRGLRIEPGEIEAALTADPAVHQAVVTVHADEALGELLVAYLVPERDAAFTVDTVKEALAQRLPSYMVPTAFVVLDALPRTGNGKLDRRALPAPDLRSGRFRAPVTPTERTVADTFAELLGVARVGLDDNFFALGGNSLIATRIAARLGAALDARVPVRMVFDAPTVAELASAVRTATAPPGPRPGPRHRPDRLPLSAAQRRMWFLNRYDPTSAAHNVPIALELDGELDPEVLRAALMDVVARHESLRTVYPVDADGEPYQEIRPVAAARIPVRVADCAPERINERVAEEIGRGFDLTTELPLRVTLLRVDERRSVIAVAMHHIASDGWSLAPLTRDMLLAYAARLACTPPTWTPLPLQYADYALWQHELLGAEDDPDSVAYRQLDYWRTTLDGLPEVSALPTDRPRPAVLTHRAGLVEFDIDAAVQRRVGELARWHGVSVFMVAHAALAVLLARLSDTTDVSIGSVIAGRGDGELDDLVGMFVNTLVLRSHVHPEATFDSLLAATKDGDLDAFGNADVPFERLVEVMAPARSTAHHPLFQVLLVFQNFDREPLELPGLRVEPLEMPPVGAKFDLEWMLAENVDRDGAPAGISGTLTFARDLFEESTARVLGERFVDVLDALTANPKLALGDLDVTAPPGTVVHPVVPVHRVDLPYRPAVTPTEHAVVAAFETVLDVERVGLDDNFFELGGTSMVAIRLVAELRERLGVAMPVQWMFGDPTPAALAQRLADADDTAVDPALRTVLPLRAEGAGPALFCVHPAIGVAWCYSGLPGHLDPGFPVYGLQSPGIAAQQPDRPLRDRVHRYADEIQAIQPAGPYRLLGYSAGGPIAHAVAVELQHRGAAVDLLAILDGRADVDPASATELPPPETLLAEFGGLDPAAARDAAHLVRADAASDRIEPPASPADSAADHAPAAPLSGADNEVGAGNEGLLGGITPATLRRLYTDYQQVIRESAAYRPELYDGDLLFFSSTSARPGYEPNAATWRPYVTGTIIDNQTGHEHNRLTSPAALSVIGPILARHLRS</sequence>
<dbReference type="NCBIfam" id="TIGR01720">
    <property type="entry name" value="NRPS-para261"/>
    <property type="match status" value="1"/>
</dbReference>
<protein>
    <submittedName>
        <fullName evidence="8">Non-ribosomal peptide synthase protein (TIGR01720 family)/amino acid adenylation domain-containing protein</fullName>
    </submittedName>
</protein>
<dbReference type="SUPFAM" id="SSF53474">
    <property type="entry name" value="alpha/beta-Hydrolases"/>
    <property type="match status" value="1"/>
</dbReference>
<dbReference type="NCBIfam" id="TIGR01733">
    <property type="entry name" value="AA-adenyl-dom"/>
    <property type="match status" value="3"/>
</dbReference>
<dbReference type="EMBL" id="QGTL01000003">
    <property type="protein sequence ID" value="PWV77468.1"/>
    <property type="molecule type" value="Genomic_DNA"/>
</dbReference>
<feature type="compositionally biased region" description="Polar residues" evidence="6">
    <location>
        <begin position="2199"/>
        <end position="2208"/>
    </location>
</feature>
<dbReference type="InterPro" id="IPR009081">
    <property type="entry name" value="PP-bd_ACP"/>
</dbReference>
<dbReference type="GO" id="GO:0008610">
    <property type="term" value="P:lipid biosynthetic process"/>
    <property type="evidence" value="ECO:0007669"/>
    <property type="project" value="UniProtKB-ARBA"/>
</dbReference>
<dbReference type="InterPro" id="IPR023213">
    <property type="entry name" value="CAT-like_dom_sf"/>
</dbReference>
<dbReference type="PROSITE" id="PS00455">
    <property type="entry name" value="AMP_BINDING"/>
    <property type="match status" value="3"/>
</dbReference>
<dbReference type="GO" id="GO:0031177">
    <property type="term" value="F:phosphopantetheine binding"/>
    <property type="evidence" value="ECO:0007669"/>
    <property type="project" value="InterPro"/>
</dbReference>
<dbReference type="Pfam" id="PF13193">
    <property type="entry name" value="AMP-binding_C"/>
    <property type="match status" value="3"/>
</dbReference>
<dbReference type="GO" id="GO:0003824">
    <property type="term" value="F:catalytic activity"/>
    <property type="evidence" value="ECO:0007669"/>
    <property type="project" value="InterPro"/>
</dbReference>
<dbReference type="InterPro" id="IPR010060">
    <property type="entry name" value="NRPS_synth"/>
</dbReference>
<dbReference type="SUPFAM" id="SSF52777">
    <property type="entry name" value="CoA-dependent acyltransferases"/>
    <property type="match status" value="11"/>
</dbReference>
<dbReference type="InterPro" id="IPR010071">
    <property type="entry name" value="AA_adenyl_dom"/>
</dbReference>
<dbReference type="Proteomes" id="UP000246410">
    <property type="component" value="Unassembled WGS sequence"/>
</dbReference>
<dbReference type="InterPro" id="IPR006162">
    <property type="entry name" value="Ppantetheine_attach_site"/>
</dbReference>
<feature type="region of interest" description="Disordered" evidence="6">
    <location>
        <begin position="3522"/>
        <end position="3574"/>
    </location>
</feature>
<dbReference type="Gene3D" id="1.10.1200.10">
    <property type="entry name" value="ACP-like"/>
    <property type="match status" value="3"/>
</dbReference>
<proteinExistence type="predicted"/>
<dbReference type="Gene3D" id="2.30.38.10">
    <property type="entry name" value="Luciferase, Domain 3"/>
    <property type="match status" value="1"/>
</dbReference>
<dbReference type="GO" id="GO:0017000">
    <property type="term" value="P:antibiotic biosynthetic process"/>
    <property type="evidence" value="ECO:0007669"/>
    <property type="project" value="UniProtKB-KW"/>
</dbReference>
<feature type="region of interest" description="Disordered" evidence="6">
    <location>
        <begin position="1212"/>
        <end position="1272"/>
    </location>
</feature>
<keyword evidence="3" id="KW-0597">Phosphoprotein</keyword>
<evidence type="ECO:0000259" key="7">
    <source>
        <dbReference type="PROSITE" id="PS50075"/>
    </source>
</evidence>
<evidence type="ECO:0000256" key="5">
    <source>
        <dbReference type="ARBA" id="ARBA00023194"/>
    </source>
</evidence>
<accession>A0A317NUH9</accession>
<dbReference type="InterPro" id="IPR020806">
    <property type="entry name" value="PKS_PP-bd"/>
</dbReference>
<dbReference type="Gene3D" id="3.30.559.30">
    <property type="entry name" value="Nonribosomal peptide synthetase, condensation domain"/>
    <property type="match status" value="5"/>
</dbReference>
<dbReference type="GO" id="GO:0044550">
    <property type="term" value="P:secondary metabolite biosynthetic process"/>
    <property type="evidence" value="ECO:0007669"/>
    <property type="project" value="TreeGrafter"/>
</dbReference>
<dbReference type="GO" id="GO:0043041">
    <property type="term" value="P:amino acid activation for nonribosomal peptide biosynthetic process"/>
    <property type="evidence" value="ECO:0007669"/>
    <property type="project" value="TreeGrafter"/>
</dbReference>
<keyword evidence="4" id="KW-0677">Repeat</keyword>
<dbReference type="PROSITE" id="PS50075">
    <property type="entry name" value="CARRIER"/>
    <property type="match status" value="4"/>
</dbReference>
<evidence type="ECO:0000256" key="4">
    <source>
        <dbReference type="ARBA" id="ARBA00022737"/>
    </source>
</evidence>
<dbReference type="CDD" id="cd19540">
    <property type="entry name" value="LCL_NRPS-like"/>
    <property type="match status" value="2"/>
</dbReference>
<feature type="domain" description="Carrier" evidence="7">
    <location>
        <begin position="1006"/>
        <end position="1080"/>
    </location>
</feature>
<dbReference type="FunFam" id="1.10.1200.10:FF:000016">
    <property type="entry name" value="Non-ribosomal peptide synthase"/>
    <property type="match status" value="1"/>
</dbReference>
<dbReference type="Pfam" id="PF00975">
    <property type="entry name" value="Thioesterase"/>
    <property type="match status" value="1"/>
</dbReference>
<feature type="region of interest" description="Disordered" evidence="6">
    <location>
        <begin position="2191"/>
        <end position="2239"/>
    </location>
</feature>
<comment type="cofactor">
    <cofactor evidence="1">
        <name>pantetheine 4'-phosphate</name>
        <dbReference type="ChEBI" id="CHEBI:47942"/>
    </cofactor>
</comment>
<dbReference type="InterPro" id="IPR000873">
    <property type="entry name" value="AMP-dep_synth/lig_dom"/>
</dbReference>
<gene>
    <name evidence="8" type="ORF">DFR69_10364</name>
</gene>
<dbReference type="GO" id="GO:0005829">
    <property type="term" value="C:cytosol"/>
    <property type="evidence" value="ECO:0007669"/>
    <property type="project" value="TreeGrafter"/>
</dbReference>
<evidence type="ECO:0000256" key="6">
    <source>
        <dbReference type="SAM" id="MobiDB-lite"/>
    </source>
</evidence>
<feature type="compositionally biased region" description="Basic and acidic residues" evidence="6">
    <location>
        <begin position="2211"/>
        <end position="2221"/>
    </location>
</feature>
<feature type="domain" description="Carrier" evidence="7">
    <location>
        <begin position="3707"/>
        <end position="3782"/>
    </location>
</feature>
<feature type="region of interest" description="Disordered" evidence="6">
    <location>
        <begin position="3777"/>
        <end position="3798"/>
    </location>
</feature>
<evidence type="ECO:0000313" key="9">
    <source>
        <dbReference type="Proteomes" id="UP000246410"/>
    </source>
</evidence>
<feature type="compositionally biased region" description="Basic and acidic residues" evidence="6">
    <location>
        <begin position="847"/>
        <end position="859"/>
    </location>
</feature>
<dbReference type="GO" id="GO:0072330">
    <property type="term" value="P:monocarboxylic acid biosynthetic process"/>
    <property type="evidence" value="ECO:0007669"/>
    <property type="project" value="UniProtKB-ARBA"/>
</dbReference>
<dbReference type="Gene3D" id="3.40.50.12780">
    <property type="entry name" value="N-terminal domain of ligase-like"/>
    <property type="match status" value="3"/>
</dbReference>
<dbReference type="InterPro" id="IPR025110">
    <property type="entry name" value="AMP-bd_C"/>
</dbReference>
<dbReference type="Pfam" id="PF00668">
    <property type="entry name" value="Condensation"/>
    <property type="match status" value="5"/>
</dbReference>
<keyword evidence="5" id="KW-0045">Antibiotic biosynthesis</keyword>
<dbReference type="InterPro" id="IPR036736">
    <property type="entry name" value="ACP-like_sf"/>
</dbReference>
<dbReference type="Gene3D" id="3.40.50.1820">
    <property type="entry name" value="alpha/beta hydrolase"/>
    <property type="match status" value="1"/>
</dbReference>
<dbReference type="PANTHER" id="PTHR45527:SF1">
    <property type="entry name" value="FATTY ACID SYNTHASE"/>
    <property type="match status" value="1"/>
</dbReference>
<keyword evidence="9" id="KW-1185">Reference proteome</keyword>
<dbReference type="InterPro" id="IPR001031">
    <property type="entry name" value="Thioesterase"/>
</dbReference>
<feature type="region of interest" description="Disordered" evidence="6">
    <location>
        <begin position="843"/>
        <end position="870"/>
    </location>
</feature>
<dbReference type="InterPro" id="IPR042099">
    <property type="entry name" value="ANL_N_sf"/>
</dbReference>
<reference evidence="8 9" key="1">
    <citation type="submission" date="2018-05" db="EMBL/GenBank/DDBJ databases">
        <title>Genomic Encyclopedia of Type Strains, Phase IV (KMG-IV): sequencing the most valuable type-strain genomes for metagenomic binning, comparative biology and taxonomic classification.</title>
        <authorList>
            <person name="Goeker M."/>
        </authorList>
    </citation>
    <scope>NUCLEOTIDE SEQUENCE [LARGE SCALE GENOMIC DNA]</scope>
    <source>
        <strain evidence="8 9">DSM 44717</strain>
    </source>
</reference>
<feature type="compositionally biased region" description="Low complexity" evidence="6">
    <location>
        <begin position="3531"/>
        <end position="3567"/>
    </location>
</feature>
<name>A0A317NUH9_9NOCA</name>
<evidence type="ECO:0000256" key="1">
    <source>
        <dbReference type="ARBA" id="ARBA00001957"/>
    </source>
</evidence>
<dbReference type="Pfam" id="PF00501">
    <property type="entry name" value="AMP-binding"/>
    <property type="match status" value="3"/>
</dbReference>
<dbReference type="InterPro" id="IPR045851">
    <property type="entry name" value="AMP-bd_C_sf"/>
</dbReference>
<dbReference type="CDD" id="cd05930">
    <property type="entry name" value="A_NRPS"/>
    <property type="match status" value="2"/>
</dbReference>
<evidence type="ECO:0000256" key="2">
    <source>
        <dbReference type="ARBA" id="ARBA00022450"/>
    </source>
</evidence>
<dbReference type="SUPFAM" id="SSF47336">
    <property type="entry name" value="ACP-like"/>
    <property type="match status" value="4"/>
</dbReference>
<evidence type="ECO:0000256" key="3">
    <source>
        <dbReference type="ARBA" id="ARBA00022553"/>
    </source>
</evidence>
<feature type="domain" description="Carrier" evidence="7">
    <location>
        <begin position="2602"/>
        <end position="2677"/>
    </location>
</feature>
<dbReference type="Pfam" id="PF00550">
    <property type="entry name" value="PP-binding"/>
    <property type="match status" value="4"/>
</dbReference>
<dbReference type="Gene3D" id="3.40.50.980">
    <property type="match status" value="2"/>
</dbReference>
<dbReference type="NCBIfam" id="NF003417">
    <property type="entry name" value="PRK04813.1"/>
    <property type="match status" value="6"/>
</dbReference>
<keyword evidence="2" id="KW-0596">Phosphopantetheine</keyword>
<feature type="compositionally biased region" description="Basic and acidic residues" evidence="6">
    <location>
        <begin position="1212"/>
        <end position="1225"/>
    </location>
</feature>
<dbReference type="InterPro" id="IPR020845">
    <property type="entry name" value="AMP-binding_CS"/>
</dbReference>
<dbReference type="SUPFAM" id="SSF56801">
    <property type="entry name" value="Acetyl-CoA synthetase-like"/>
    <property type="match status" value="3"/>
</dbReference>
<feature type="compositionally biased region" description="Low complexity" evidence="6">
    <location>
        <begin position="4509"/>
        <end position="4521"/>
    </location>
</feature>
<feature type="region of interest" description="Disordered" evidence="6">
    <location>
        <begin position="4497"/>
        <end position="4528"/>
    </location>
</feature>
<dbReference type="InterPro" id="IPR001242">
    <property type="entry name" value="Condensation_dom"/>
</dbReference>
<dbReference type="FunFam" id="3.30.300.30:FF:000010">
    <property type="entry name" value="Enterobactin synthetase component F"/>
    <property type="match status" value="1"/>
</dbReference>
<dbReference type="PROSITE" id="PS00012">
    <property type="entry name" value="PHOSPHOPANTETHEINE"/>
    <property type="match status" value="2"/>
</dbReference>
<evidence type="ECO:0000313" key="8">
    <source>
        <dbReference type="EMBL" id="PWV77468.1"/>
    </source>
</evidence>
<comment type="caution">
    <text evidence="8">The sequence shown here is derived from an EMBL/GenBank/DDBJ whole genome shotgun (WGS) entry which is preliminary data.</text>
</comment>
<dbReference type="UniPathway" id="UPA00011"/>
<dbReference type="SMART" id="SM00823">
    <property type="entry name" value="PKS_PP"/>
    <property type="match status" value="4"/>
</dbReference>
<dbReference type="Gene3D" id="3.30.300.30">
    <property type="match status" value="3"/>
</dbReference>
<dbReference type="InterPro" id="IPR029058">
    <property type="entry name" value="AB_hydrolase_fold"/>
</dbReference>
<dbReference type="PANTHER" id="PTHR45527">
    <property type="entry name" value="NONRIBOSOMAL PEPTIDE SYNTHETASE"/>
    <property type="match status" value="1"/>
</dbReference>